<dbReference type="Proteomes" id="UP000005695">
    <property type="component" value="Unassembled WGS sequence"/>
</dbReference>
<feature type="binding site" evidence="8">
    <location>
        <begin position="10"/>
        <end position="15"/>
    </location>
    <ligand>
        <name>ATP</name>
        <dbReference type="ChEBI" id="CHEBI:30616"/>
    </ligand>
</feature>
<dbReference type="FunFam" id="3.40.50.300:FF:000991">
    <property type="entry name" value="Dephospho-CoA kinase"/>
    <property type="match status" value="1"/>
</dbReference>
<dbReference type="PROSITE" id="PS51219">
    <property type="entry name" value="DPCK"/>
    <property type="match status" value="1"/>
</dbReference>
<dbReference type="HAMAP" id="MF_00376">
    <property type="entry name" value="Dephospho_CoA_kinase"/>
    <property type="match status" value="1"/>
</dbReference>
<dbReference type="GO" id="GO:0005737">
    <property type="term" value="C:cytoplasm"/>
    <property type="evidence" value="ECO:0007669"/>
    <property type="project" value="UniProtKB-SubCell"/>
</dbReference>
<accession>Q1K4E0</accession>
<comment type="similarity">
    <text evidence="1 8">Belongs to the CoaE family.</text>
</comment>
<comment type="subcellular location">
    <subcellularLocation>
        <location evidence="8">Cytoplasm</location>
    </subcellularLocation>
</comment>
<keyword evidence="11" id="KW-1185">Reference proteome</keyword>
<dbReference type="PANTHER" id="PTHR10695">
    <property type="entry name" value="DEPHOSPHO-COA KINASE-RELATED"/>
    <property type="match status" value="1"/>
</dbReference>
<evidence type="ECO:0000256" key="8">
    <source>
        <dbReference type="HAMAP-Rule" id="MF_00376"/>
    </source>
</evidence>
<evidence type="ECO:0000313" key="11">
    <source>
        <dbReference type="Proteomes" id="UP000005695"/>
    </source>
</evidence>
<dbReference type="SUPFAM" id="SSF52540">
    <property type="entry name" value="P-loop containing nucleoside triphosphate hydrolases"/>
    <property type="match status" value="1"/>
</dbReference>
<dbReference type="EC" id="2.7.1.24" evidence="8 9"/>
<evidence type="ECO:0000256" key="7">
    <source>
        <dbReference type="ARBA" id="ARBA00022993"/>
    </source>
</evidence>
<dbReference type="PANTHER" id="PTHR10695:SF46">
    <property type="entry name" value="BIFUNCTIONAL COENZYME A SYNTHASE-RELATED"/>
    <property type="match status" value="1"/>
</dbReference>
<evidence type="ECO:0000256" key="6">
    <source>
        <dbReference type="ARBA" id="ARBA00022840"/>
    </source>
</evidence>
<dbReference type="GO" id="GO:0004140">
    <property type="term" value="F:dephospho-CoA kinase activity"/>
    <property type="evidence" value="ECO:0007669"/>
    <property type="project" value="UniProtKB-UniRule"/>
</dbReference>
<gene>
    <name evidence="8" type="primary">coaE</name>
    <name evidence="10" type="ORF">Dace_3029</name>
</gene>
<comment type="pathway">
    <text evidence="8">Cofactor biosynthesis; coenzyme A biosynthesis; CoA from (R)-pantothenate: step 5/5.</text>
</comment>
<keyword evidence="2 8" id="KW-0963">Cytoplasm</keyword>
<dbReference type="AlphaFoldDB" id="Q1K4E0"/>
<dbReference type="EMBL" id="AAEW02000001">
    <property type="protein sequence ID" value="EAT17163.1"/>
    <property type="molecule type" value="Genomic_DNA"/>
</dbReference>
<dbReference type="GO" id="GO:0005524">
    <property type="term" value="F:ATP binding"/>
    <property type="evidence" value="ECO:0007669"/>
    <property type="project" value="UniProtKB-UniRule"/>
</dbReference>
<dbReference type="RefSeq" id="WP_005997358.1">
    <property type="nucleotide sequence ID" value="NZ_AAEW02000001.1"/>
</dbReference>
<organism evidence="10 11">
    <name type="scientific">Desulfuromonas acetoxidans (strain DSM 684 / 11070)</name>
    <dbReference type="NCBI Taxonomy" id="281689"/>
    <lineage>
        <taxon>Bacteria</taxon>
        <taxon>Pseudomonadati</taxon>
        <taxon>Thermodesulfobacteriota</taxon>
        <taxon>Desulfuromonadia</taxon>
        <taxon>Desulfuromonadales</taxon>
        <taxon>Desulfuromonadaceae</taxon>
        <taxon>Desulfuromonas</taxon>
    </lineage>
</organism>
<evidence type="ECO:0000256" key="4">
    <source>
        <dbReference type="ARBA" id="ARBA00022741"/>
    </source>
</evidence>
<comment type="catalytic activity">
    <reaction evidence="8">
        <text>3'-dephospho-CoA + ATP = ADP + CoA + H(+)</text>
        <dbReference type="Rhea" id="RHEA:18245"/>
        <dbReference type="ChEBI" id="CHEBI:15378"/>
        <dbReference type="ChEBI" id="CHEBI:30616"/>
        <dbReference type="ChEBI" id="CHEBI:57287"/>
        <dbReference type="ChEBI" id="CHEBI:57328"/>
        <dbReference type="ChEBI" id="CHEBI:456216"/>
        <dbReference type="EC" id="2.7.1.24"/>
    </reaction>
</comment>
<evidence type="ECO:0000256" key="9">
    <source>
        <dbReference type="NCBIfam" id="TIGR00152"/>
    </source>
</evidence>
<dbReference type="Gene3D" id="3.40.50.300">
    <property type="entry name" value="P-loop containing nucleotide triphosphate hydrolases"/>
    <property type="match status" value="1"/>
</dbReference>
<name>Q1K4E0_DESA6</name>
<evidence type="ECO:0000313" key="10">
    <source>
        <dbReference type="EMBL" id="EAT17163.1"/>
    </source>
</evidence>
<proteinExistence type="inferred from homology"/>
<sequence>MILGVTGGIASGKSTVVALLADLGAQVVSADQLSRDLVEPGQPALAALVRRFGETILNPDGTLDRKGLGSLVFADSEARRDLEAILHPAIAELSRRCLHQAAQQVGSDGLVVYEAPLLYEAGAEDRVDRVLTVTVAEEVQLQRLMARDQCDAVAAQQRIDAQMPQEEKARRADYVLDNSADFPALKSKVHQLFYQLCPHAAQL</sequence>
<evidence type="ECO:0000256" key="2">
    <source>
        <dbReference type="ARBA" id="ARBA00022490"/>
    </source>
</evidence>
<keyword evidence="4 8" id="KW-0547">Nucleotide-binding</keyword>
<comment type="function">
    <text evidence="8">Catalyzes the phosphorylation of the 3'-hydroxyl group of dephosphocoenzyme A to form coenzyme A.</text>
</comment>
<evidence type="ECO:0000256" key="1">
    <source>
        <dbReference type="ARBA" id="ARBA00009018"/>
    </source>
</evidence>
<dbReference type="Pfam" id="PF01121">
    <property type="entry name" value="CoaE"/>
    <property type="match status" value="1"/>
</dbReference>
<dbReference type="OrthoDB" id="9812943at2"/>
<reference evidence="10" key="1">
    <citation type="submission" date="2006-05" db="EMBL/GenBank/DDBJ databases">
        <title>Annotation of the draft genome assembly of Desulfuromonas acetoxidans DSM 684.</title>
        <authorList>
            <consortium name="US DOE Joint Genome Institute (JGI-ORNL)"/>
            <person name="Larimer F."/>
            <person name="Land M."/>
            <person name="Hauser L."/>
        </authorList>
    </citation>
    <scope>NUCLEOTIDE SEQUENCE [LARGE SCALE GENOMIC DNA]</scope>
    <source>
        <strain evidence="10">DSM 684</strain>
    </source>
</reference>
<dbReference type="UniPathway" id="UPA00241">
    <property type="reaction ID" value="UER00356"/>
</dbReference>
<keyword evidence="3 8" id="KW-0808">Transferase</keyword>
<protein>
    <recommendedName>
        <fullName evidence="8 9">Dephospho-CoA kinase</fullName>
        <ecNumber evidence="8 9">2.7.1.24</ecNumber>
    </recommendedName>
    <alternativeName>
        <fullName evidence="8">Dephosphocoenzyme A kinase</fullName>
    </alternativeName>
</protein>
<keyword evidence="5 8" id="KW-0418">Kinase</keyword>
<keyword evidence="7 8" id="KW-0173">Coenzyme A biosynthesis</keyword>
<reference evidence="10" key="2">
    <citation type="submission" date="2006-05" db="EMBL/GenBank/DDBJ databases">
        <title>Sequencing of the draft genome and assembly of Desulfuromonas acetoxidans DSM 684.</title>
        <authorList>
            <consortium name="US DOE Joint Genome Institute (JGI-PGF)"/>
            <person name="Copeland A."/>
            <person name="Lucas S."/>
            <person name="Lapidus A."/>
            <person name="Barry K."/>
            <person name="Detter J.C."/>
            <person name="Glavina del Rio T."/>
            <person name="Hammon N."/>
            <person name="Israni S."/>
            <person name="Dalin E."/>
            <person name="Tice H."/>
            <person name="Bruce D."/>
            <person name="Pitluck S."/>
            <person name="Richardson P."/>
        </authorList>
    </citation>
    <scope>NUCLEOTIDE SEQUENCE [LARGE SCALE GENOMIC DNA]</scope>
    <source>
        <strain evidence="10">DSM 684</strain>
    </source>
</reference>
<dbReference type="GO" id="GO:0015937">
    <property type="term" value="P:coenzyme A biosynthetic process"/>
    <property type="evidence" value="ECO:0007669"/>
    <property type="project" value="UniProtKB-UniRule"/>
</dbReference>
<keyword evidence="6 8" id="KW-0067">ATP-binding</keyword>
<dbReference type="NCBIfam" id="TIGR00152">
    <property type="entry name" value="dephospho-CoA kinase"/>
    <property type="match status" value="1"/>
</dbReference>
<dbReference type="InterPro" id="IPR001977">
    <property type="entry name" value="Depp_CoAkinase"/>
</dbReference>
<dbReference type="InterPro" id="IPR027417">
    <property type="entry name" value="P-loop_NTPase"/>
</dbReference>
<comment type="caution">
    <text evidence="10">The sequence shown here is derived from an EMBL/GenBank/DDBJ whole genome shotgun (WGS) entry which is preliminary data.</text>
</comment>
<evidence type="ECO:0000256" key="3">
    <source>
        <dbReference type="ARBA" id="ARBA00022679"/>
    </source>
</evidence>
<evidence type="ECO:0000256" key="5">
    <source>
        <dbReference type="ARBA" id="ARBA00022777"/>
    </source>
</evidence>
<dbReference type="CDD" id="cd02022">
    <property type="entry name" value="DPCK"/>
    <property type="match status" value="1"/>
</dbReference>